<reference evidence="9 10" key="1">
    <citation type="submission" date="2022-04" db="EMBL/GenBank/DDBJ databases">
        <title>Positive selection, recombination, and allopatry shape intraspecific diversity of widespread and dominant cyanobacteria.</title>
        <authorList>
            <person name="Wei J."/>
            <person name="Shu W."/>
            <person name="Hu C."/>
        </authorList>
    </citation>
    <scope>NUCLEOTIDE SEQUENCE [LARGE SCALE GENOMIC DNA]</scope>
    <source>
        <strain evidence="9 10">DQ-A4</strain>
    </source>
</reference>
<dbReference type="RefSeq" id="WP_242021361.1">
    <property type="nucleotide sequence ID" value="NZ_JAMPKX010000001.1"/>
</dbReference>
<dbReference type="SMART" id="SM00065">
    <property type="entry name" value="GAF"/>
    <property type="match status" value="2"/>
</dbReference>
<evidence type="ECO:0000256" key="6">
    <source>
        <dbReference type="ARBA" id="ARBA00023012"/>
    </source>
</evidence>
<comment type="catalytic activity">
    <reaction evidence="1">
        <text>ATP + protein L-histidine = ADP + protein N-phospho-L-histidine.</text>
        <dbReference type="EC" id="2.7.13.3"/>
    </reaction>
</comment>
<dbReference type="InterPro" id="IPR005467">
    <property type="entry name" value="His_kinase_dom"/>
</dbReference>
<dbReference type="PANTHER" id="PTHR43547">
    <property type="entry name" value="TWO-COMPONENT HISTIDINE KINASE"/>
    <property type="match status" value="1"/>
</dbReference>
<evidence type="ECO:0000313" key="9">
    <source>
        <dbReference type="EMBL" id="MEP0945350.1"/>
    </source>
</evidence>
<evidence type="ECO:0000256" key="5">
    <source>
        <dbReference type="ARBA" id="ARBA00022777"/>
    </source>
</evidence>
<dbReference type="SUPFAM" id="SSF55785">
    <property type="entry name" value="PYP-like sensor domain (PAS domain)"/>
    <property type="match status" value="1"/>
</dbReference>
<dbReference type="Gene3D" id="3.30.450.20">
    <property type="entry name" value="PAS domain"/>
    <property type="match status" value="1"/>
</dbReference>
<keyword evidence="5 9" id="KW-0808">Transferase</keyword>
<dbReference type="Pfam" id="PF02518">
    <property type="entry name" value="HATPase_c"/>
    <property type="match status" value="1"/>
</dbReference>
<dbReference type="InterPro" id="IPR003594">
    <property type="entry name" value="HATPase_dom"/>
</dbReference>
<dbReference type="Pfam" id="PF01590">
    <property type="entry name" value="GAF"/>
    <property type="match status" value="2"/>
</dbReference>
<keyword evidence="10" id="KW-1185">Reference proteome</keyword>
<dbReference type="CDD" id="cd00082">
    <property type="entry name" value="HisKA"/>
    <property type="match status" value="1"/>
</dbReference>
<keyword evidence="5 9" id="KW-0418">Kinase</keyword>
<organism evidence="9 10">
    <name type="scientific">Leptolyngbya subtilissima DQ-A4</name>
    <dbReference type="NCBI Taxonomy" id="2933933"/>
    <lineage>
        <taxon>Bacteria</taxon>
        <taxon>Bacillati</taxon>
        <taxon>Cyanobacteriota</taxon>
        <taxon>Cyanophyceae</taxon>
        <taxon>Leptolyngbyales</taxon>
        <taxon>Leptolyngbyaceae</taxon>
        <taxon>Leptolyngbya group</taxon>
        <taxon>Leptolyngbya</taxon>
    </lineage>
</organism>
<dbReference type="PROSITE" id="PS50109">
    <property type="entry name" value="HIS_KIN"/>
    <property type="match status" value="1"/>
</dbReference>
<dbReference type="SUPFAM" id="SSF55874">
    <property type="entry name" value="ATPase domain of HSP90 chaperone/DNA topoisomerase II/histidine kinase"/>
    <property type="match status" value="1"/>
</dbReference>
<dbReference type="Pfam" id="PF00512">
    <property type="entry name" value="HisKA"/>
    <property type="match status" value="1"/>
</dbReference>
<accession>A0ABV0JYS3</accession>
<feature type="domain" description="Phytochrome chromophore attachment site" evidence="7">
    <location>
        <begin position="165"/>
        <end position="298"/>
    </location>
</feature>
<dbReference type="InterPro" id="IPR004358">
    <property type="entry name" value="Sig_transdc_His_kin-like_C"/>
</dbReference>
<dbReference type="InterPro" id="IPR036890">
    <property type="entry name" value="HATPase_C_sf"/>
</dbReference>
<evidence type="ECO:0000256" key="4">
    <source>
        <dbReference type="ARBA" id="ARBA00022553"/>
    </source>
</evidence>
<protein>
    <recommendedName>
        <fullName evidence="3">histidine kinase</fullName>
        <ecNumber evidence="3">2.7.13.3</ecNumber>
    </recommendedName>
</protein>
<dbReference type="SUPFAM" id="SSF47384">
    <property type="entry name" value="Homodimeric domain of signal transducing histidine kinase"/>
    <property type="match status" value="1"/>
</dbReference>
<feature type="domain" description="Histidine kinase" evidence="8">
    <location>
        <begin position="510"/>
        <end position="744"/>
    </location>
</feature>
<dbReference type="Gene3D" id="1.10.287.130">
    <property type="match status" value="1"/>
</dbReference>
<comment type="similarity">
    <text evidence="2">In the N-terminal section; belongs to the phytochrome family.</text>
</comment>
<dbReference type="InterPro" id="IPR016132">
    <property type="entry name" value="Phyto_chromo_attachment"/>
</dbReference>
<dbReference type="InterPro" id="IPR029016">
    <property type="entry name" value="GAF-like_dom_sf"/>
</dbReference>
<dbReference type="InterPro" id="IPR003018">
    <property type="entry name" value="GAF"/>
</dbReference>
<dbReference type="Gene3D" id="3.30.565.10">
    <property type="entry name" value="Histidine kinase-like ATPase, C-terminal domain"/>
    <property type="match status" value="1"/>
</dbReference>
<evidence type="ECO:0000256" key="3">
    <source>
        <dbReference type="ARBA" id="ARBA00012438"/>
    </source>
</evidence>
<dbReference type="InterPro" id="IPR000014">
    <property type="entry name" value="PAS"/>
</dbReference>
<dbReference type="CDD" id="cd00130">
    <property type="entry name" value="PAS"/>
    <property type="match status" value="1"/>
</dbReference>
<dbReference type="InterPro" id="IPR036097">
    <property type="entry name" value="HisK_dim/P_sf"/>
</dbReference>
<keyword evidence="6" id="KW-0902">Two-component regulatory system</keyword>
<dbReference type="GO" id="GO:0016301">
    <property type="term" value="F:kinase activity"/>
    <property type="evidence" value="ECO:0007669"/>
    <property type="project" value="UniProtKB-KW"/>
</dbReference>
<comment type="caution">
    <text evidence="9">The sequence shown here is derived from an EMBL/GenBank/DDBJ whole genome shotgun (WGS) entry which is preliminary data.</text>
</comment>
<dbReference type="SMART" id="SM00387">
    <property type="entry name" value="HATPase_c"/>
    <property type="match status" value="1"/>
</dbReference>
<dbReference type="Gene3D" id="3.30.450.40">
    <property type="match status" value="2"/>
</dbReference>
<dbReference type="InterPro" id="IPR003661">
    <property type="entry name" value="HisK_dim/P_dom"/>
</dbReference>
<evidence type="ECO:0000256" key="2">
    <source>
        <dbReference type="ARBA" id="ARBA00006402"/>
    </source>
</evidence>
<evidence type="ECO:0000256" key="1">
    <source>
        <dbReference type="ARBA" id="ARBA00000085"/>
    </source>
</evidence>
<evidence type="ECO:0000259" key="7">
    <source>
        <dbReference type="PROSITE" id="PS50046"/>
    </source>
</evidence>
<dbReference type="InterPro" id="IPR035965">
    <property type="entry name" value="PAS-like_dom_sf"/>
</dbReference>
<gene>
    <name evidence="9" type="ORF">NC992_00555</name>
</gene>
<evidence type="ECO:0000313" key="10">
    <source>
        <dbReference type="Proteomes" id="UP001482513"/>
    </source>
</evidence>
<dbReference type="Proteomes" id="UP001482513">
    <property type="component" value="Unassembled WGS sequence"/>
</dbReference>
<dbReference type="EC" id="2.7.13.3" evidence="3"/>
<keyword evidence="4" id="KW-0597">Phosphoprotein</keyword>
<dbReference type="EMBL" id="JAMPKX010000001">
    <property type="protein sequence ID" value="MEP0945350.1"/>
    <property type="molecule type" value="Genomic_DNA"/>
</dbReference>
<dbReference type="PRINTS" id="PR00344">
    <property type="entry name" value="BCTRLSENSOR"/>
</dbReference>
<dbReference type="PROSITE" id="PS50046">
    <property type="entry name" value="PHYTOCHROME_2"/>
    <property type="match status" value="1"/>
</dbReference>
<dbReference type="SMART" id="SM00388">
    <property type="entry name" value="HisKA"/>
    <property type="match status" value="1"/>
</dbReference>
<dbReference type="PANTHER" id="PTHR43547:SF2">
    <property type="entry name" value="HYBRID SIGNAL TRANSDUCTION HISTIDINE KINASE C"/>
    <property type="match status" value="1"/>
</dbReference>
<sequence>MSTLPLDPLPQEERPLPEVANADLGEVLDAIATPLWITDAHDRWCFHNRACVALLGGDRLASSDQRQGVEILPSGIGQPVLAAGQRALASGDEQTAVVEIANAAGGCRRLLATVKRFGAADSEPQLMVSLQDMTPLHEVEQTLRRQSERERLLGAIAQHLLRSLNSEDLLQTTVNEVRRFLGIDRVLFYSFDPDYNGVVAESASSTMANAVTAQTDLNFIPADLMRYRQGEMEVIDDMASASLPPDYLAKFAQAQVNACLVMPIVQGDALYGLVCALNSDPRPWAAWEIETLREVATQVGGAIKQARLYNQVQRLNTDLEQQVAQRTEELQTALEFEATLKRITDRVRDSLDVNQIMLTAVKELTEALEVKGSNTSLYDLEQGTSTIYYEYNSSSPSYQGRVAQMEAFPEVYHQLLDGQYFQFCSVEPNPVRGYVAMLACPVVDDRGVLGDLWLINDRDYGFNDIEIRLVQQVANQCAIAIRQARLYQAAQSQVAELERLNTLKDDFLSTVSHELRTPVTSMRVALQLLGVTLNQEFDLTADLQKPKAERTRIGRYYSILQEECEREISLINDLLDLQRLDVGNHPIQPEPILLEPWLAGWIDSFVTRAKSRNQTLRLVATSTLPVLYSDLASLERVLAELLNNACKYTPPGESITLEVLPNPAAPSEQVCIALTNSGVTIPAEEMTRIFDKFYRVPSADPWKQGGTGLGLALVKKLVAHLGGDIAVTSDPGQTCFTITLPTQPALTR</sequence>
<name>A0ABV0JYS3_9CYAN</name>
<dbReference type="SUPFAM" id="SSF55781">
    <property type="entry name" value="GAF domain-like"/>
    <property type="match status" value="2"/>
</dbReference>
<evidence type="ECO:0000259" key="8">
    <source>
        <dbReference type="PROSITE" id="PS50109"/>
    </source>
</evidence>
<proteinExistence type="inferred from homology"/>